<accession>A0AAT9HH40</accession>
<dbReference type="SUPFAM" id="SSF48452">
    <property type="entry name" value="TPR-like"/>
    <property type="match status" value="1"/>
</dbReference>
<protein>
    <submittedName>
        <fullName evidence="2">Uncharacterized protein</fullName>
    </submittedName>
</protein>
<sequence>MRAAGRLARCEIDDGLTHLRRARRELAAYDGTAAARLSCALLEALAARLSGAPERAEDAARAAAELRDEVPAELLERHPELTALLLDHLGSARLWAGRFEEARDALSTVADCVPEPPPRSRARTRSAGSP</sequence>
<organism evidence="2">
    <name type="scientific">Streptomyces haneummycinicus</name>
    <dbReference type="NCBI Taxonomy" id="3074435"/>
    <lineage>
        <taxon>Bacteria</taxon>
        <taxon>Bacillati</taxon>
        <taxon>Actinomycetota</taxon>
        <taxon>Actinomycetes</taxon>
        <taxon>Kitasatosporales</taxon>
        <taxon>Streptomycetaceae</taxon>
        <taxon>Streptomyces</taxon>
    </lineage>
</organism>
<reference evidence="2" key="2">
    <citation type="submission" date="2024-07" db="EMBL/GenBank/DDBJ databases">
        <title>Streptomyces haneummycinica sp. nov., a new antibiotic-producing actinobacterium isolated from marine sediment.</title>
        <authorList>
            <person name="Uemura M."/>
            <person name="Hamada M."/>
            <person name="Hirano S."/>
            <person name="Kobayashi K."/>
            <person name="Ohshiro T."/>
            <person name="Kobayashi T."/>
            <person name="Terahara T."/>
        </authorList>
    </citation>
    <scope>NUCLEOTIDE SEQUENCE</scope>
    <source>
        <strain evidence="2">KM77-8</strain>
    </source>
</reference>
<evidence type="ECO:0000256" key="1">
    <source>
        <dbReference type="SAM" id="MobiDB-lite"/>
    </source>
</evidence>
<evidence type="ECO:0000313" key="2">
    <source>
        <dbReference type="EMBL" id="BFO16623.1"/>
    </source>
</evidence>
<reference evidence="2" key="1">
    <citation type="submission" date="2024-06" db="EMBL/GenBank/DDBJ databases">
        <authorList>
            <consortium name="consrtm"/>
            <person name="Uemura M."/>
            <person name="Terahara T."/>
        </authorList>
    </citation>
    <scope>NUCLEOTIDE SEQUENCE</scope>
    <source>
        <strain evidence="2">KM77-8</strain>
    </source>
</reference>
<dbReference type="EMBL" id="AP035768">
    <property type="protein sequence ID" value="BFO16623.1"/>
    <property type="molecule type" value="Genomic_DNA"/>
</dbReference>
<proteinExistence type="predicted"/>
<feature type="region of interest" description="Disordered" evidence="1">
    <location>
        <begin position="110"/>
        <end position="130"/>
    </location>
</feature>
<dbReference type="InterPro" id="IPR011990">
    <property type="entry name" value="TPR-like_helical_dom_sf"/>
</dbReference>
<gene>
    <name evidence="2" type="ORF">SHKM778_30110</name>
</gene>
<dbReference type="AlphaFoldDB" id="A0AAT9HH40"/>
<name>A0AAT9HH40_9ACTN</name>